<dbReference type="Gene3D" id="2.70.70.10">
    <property type="entry name" value="Glucose Permease (Domain IIA)"/>
    <property type="match status" value="1"/>
</dbReference>
<dbReference type="PANTHER" id="PTHR21666">
    <property type="entry name" value="PEPTIDASE-RELATED"/>
    <property type="match status" value="1"/>
</dbReference>
<feature type="domain" description="M23ase beta-sheet core" evidence="3">
    <location>
        <begin position="223"/>
        <end position="317"/>
    </location>
</feature>
<dbReference type="OrthoDB" id="305469at2"/>
<dbReference type="RefSeq" id="WP_149484742.1">
    <property type="nucleotide sequence ID" value="NZ_CP036150.1"/>
</dbReference>
<keyword evidence="2" id="KW-0472">Membrane</keyword>
<feature type="transmembrane region" description="Helical" evidence="2">
    <location>
        <begin position="50"/>
        <end position="72"/>
    </location>
</feature>
<protein>
    <submittedName>
        <fullName evidence="4">M23 family metallopeptidase</fullName>
    </submittedName>
</protein>
<sequence length="341" mass="37679">MAGKRIKKMSVSSSAKRNSTVLGRFGRVSRQKLTIMLIPHSEKRVFNFQISILALSFISILLISLVVTFVWLTADFSGTTDLLASRSRDLEHSEASLEVLRNEVNQLISSTETFQKSLSGTLESLGIESAGRDAASSRSGDLTSFFNVESSENGSLSETVEIQKLKTALDQSVASLDEIGQILNSQKSLLSDIPTMWPLKGVQGYVTAVFGPSIHPFSGQWYLHKGIDLAYGYGVPIISTANGKVLEVDSDEGYGNYVVIRHKYGFYTKYAHLQRVYVRPGQDLSQGDVLGTMGNTGLSTGPHLHYEVRIGSQVVDPVKYINMTDNHDIFNRVTRNLQKYK</sequence>
<dbReference type="Proteomes" id="UP000324209">
    <property type="component" value="Chromosome"/>
</dbReference>
<dbReference type="KEGG" id="ock:EXM22_01130"/>
<dbReference type="FunFam" id="2.70.70.10:FF:000006">
    <property type="entry name" value="M23 family peptidase"/>
    <property type="match status" value="1"/>
</dbReference>
<dbReference type="InterPro" id="IPR050570">
    <property type="entry name" value="Cell_wall_metabolism_enzyme"/>
</dbReference>
<dbReference type="AlphaFoldDB" id="A0A5C1QHS5"/>
<dbReference type="SUPFAM" id="SSF51261">
    <property type="entry name" value="Duplicated hybrid motif"/>
    <property type="match status" value="1"/>
</dbReference>
<keyword evidence="2" id="KW-1133">Transmembrane helix</keyword>
<dbReference type="Pfam" id="PF01551">
    <property type="entry name" value="Peptidase_M23"/>
    <property type="match status" value="1"/>
</dbReference>
<gene>
    <name evidence="4" type="ORF">EXM22_01130</name>
</gene>
<evidence type="ECO:0000313" key="5">
    <source>
        <dbReference type="Proteomes" id="UP000324209"/>
    </source>
</evidence>
<dbReference type="InterPro" id="IPR016047">
    <property type="entry name" value="M23ase_b-sheet_dom"/>
</dbReference>
<evidence type="ECO:0000259" key="3">
    <source>
        <dbReference type="Pfam" id="PF01551"/>
    </source>
</evidence>
<dbReference type="CDD" id="cd12797">
    <property type="entry name" value="M23_peptidase"/>
    <property type="match status" value="1"/>
</dbReference>
<dbReference type="InterPro" id="IPR011055">
    <property type="entry name" value="Dup_hybrid_motif"/>
</dbReference>
<accession>A0A5C1QHS5</accession>
<dbReference type="PANTHER" id="PTHR21666:SF289">
    <property type="entry name" value="L-ALA--D-GLU ENDOPEPTIDASE"/>
    <property type="match status" value="1"/>
</dbReference>
<proteinExistence type="predicted"/>
<keyword evidence="2" id="KW-0812">Transmembrane</keyword>
<name>A0A5C1QHS5_9SPIO</name>
<dbReference type="GO" id="GO:0004222">
    <property type="term" value="F:metalloendopeptidase activity"/>
    <property type="evidence" value="ECO:0007669"/>
    <property type="project" value="TreeGrafter"/>
</dbReference>
<keyword evidence="1" id="KW-0732">Signal</keyword>
<organism evidence="4 5">
    <name type="scientific">Oceanispirochaeta crateris</name>
    <dbReference type="NCBI Taxonomy" id="2518645"/>
    <lineage>
        <taxon>Bacteria</taxon>
        <taxon>Pseudomonadati</taxon>
        <taxon>Spirochaetota</taxon>
        <taxon>Spirochaetia</taxon>
        <taxon>Spirochaetales</taxon>
        <taxon>Spirochaetaceae</taxon>
        <taxon>Oceanispirochaeta</taxon>
    </lineage>
</organism>
<keyword evidence="5" id="KW-1185">Reference proteome</keyword>
<evidence type="ECO:0000313" key="4">
    <source>
        <dbReference type="EMBL" id="QEN06659.1"/>
    </source>
</evidence>
<evidence type="ECO:0000256" key="1">
    <source>
        <dbReference type="ARBA" id="ARBA00022729"/>
    </source>
</evidence>
<evidence type="ECO:0000256" key="2">
    <source>
        <dbReference type="SAM" id="Phobius"/>
    </source>
</evidence>
<dbReference type="EMBL" id="CP036150">
    <property type="protein sequence ID" value="QEN06659.1"/>
    <property type="molecule type" value="Genomic_DNA"/>
</dbReference>
<reference evidence="4 5" key="1">
    <citation type="submission" date="2019-02" db="EMBL/GenBank/DDBJ databases">
        <title>Complete Genome Sequence and Methylome Analysis of free living Spirochaetas.</title>
        <authorList>
            <person name="Fomenkov A."/>
            <person name="Dubinina G."/>
            <person name="Leshcheva N."/>
            <person name="Mikheeva N."/>
            <person name="Grabovich M."/>
            <person name="Vincze T."/>
            <person name="Roberts R.J."/>
        </authorList>
    </citation>
    <scope>NUCLEOTIDE SEQUENCE [LARGE SCALE GENOMIC DNA]</scope>
    <source>
        <strain evidence="4 5">K2</strain>
    </source>
</reference>